<reference evidence="1 2" key="1">
    <citation type="submission" date="2017-07" db="EMBL/GenBank/DDBJ databases">
        <title>Leptospira spp. isolated from tropical soils.</title>
        <authorList>
            <person name="Thibeaux R."/>
            <person name="Iraola G."/>
            <person name="Ferres I."/>
            <person name="Bierque E."/>
            <person name="Girault D."/>
            <person name="Soupe-Gilbert M.-E."/>
            <person name="Picardeau M."/>
            <person name="Goarant C."/>
        </authorList>
    </citation>
    <scope>NUCLEOTIDE SEQUENCE [LARGE SCALE GENOMIC DNA]</scope>
    <source>
        <strain evidence="1 2">JW2-C-B1</strain>
    </source>
</reference>
<evidence type="ECO:0000313" key="2">
    <source>
        <dbReference type="Proteomes" id="UP000231919"/>
    </source>
</evidence>
<accession>A0ABX4NBC1</accession>
<dbReference type="Proteomes" id="UP000231919">
    <property type="component" value="Unassembled WGS sequence"/>
</dbReference>
<protein>
    <submittedName>
        <fullName evidence="1">Uncharacterized protein</fullName>
    </submittedName>
</protein>
<proteinExistence type="predicted"/>
<name>A0ABX4NBC1_9LEPT</name>
<dbReference type="EMBL" id="NPDP01000021">
    <property type="protein sequence ID" value="PJZ29474.1"/>
    <property type="molecule type" value="Genomic_DNA"/>
</dbReference>
<organism evidence="1 2">
    <name type="scientific">Leptospira kmetyi</name>
    <dbReference type="NCBI Taxonomy" id="408139"/>
    <lineage>
        <taxon>Bacteria</taxon>
        <taxon>Pseudomonadati</taxon>
        <taxon>Spirochaetota</taxon>
        <taxon>Spirochaetia</taxon>
        <taxon>Leptospirales</taxon>
        <taxon>Leptospiraceae</taxon>
        <taxon>Leptospira</taxon>
    </lineage>
</organism>
<gene>
    <name evidence="1" type="ORF">CH378_12335</name>
</gene>
<evidence type="ECO:0000313" key="1">
    <source>
        <dbReference type="EMBL" id="PJZ29474.1"/>
    </source>
</evidence>
<sequence length="270" mass="31299">MALENVCPDFGRLDRNANNADRILEETEGFAYNTIGIKTKDGSVIFVDQDYVFNALEISTEKSLATFKTIYSQVCAGPIPFEDKNAINAKNLERVKTIESFKNKDIRELISIISQIKDEAYLKELNLQKEIILDKKVKRYIQARFPFSKKYLEYDILFRDGEESNLKFFEIMRTGVLGKNPKTGFKILPVLLERENRLVYIFQNEQTGVSIYFREYNGKLIVDKVSERNNGIEKVINTSVDQRFASRIFNDGSEFPIDSYLDFELIDKTK</sequence>
<keyword evidence="2" id="KW-1185">Reference proteome</keyword>
<comment type="caution">
    <text evidence="1">The sequence shown here is derived from an EMBL/GenBank/DDBJ whole genome shotgun (WGS) entry which is preliminary data.</text>
</comment>